<feature type="region of interest" description="Disordered" evidence="1">
    <location>
        <begin position="174"/>
        <end position="211"/>
    </location>
</feature>
<evidence type="ECO:0000259" key="2">
    <source>
        <dbReference type="Pfam" id="PF10137"/>
    </source>
</evidence>
<keyword evidence="4" id="KW-1185">Reference proteome</keyword>
<comment type="caution">
    <text evidence="3">The sequence shown here is derived from an EMBL/GenBank/DDBJ whole genome shotgun (WGS) entry which is preliminary data.</text>
</comment>
<evidence type="ECO:0000313" key="4">
    <source>
        <dbReference type="Proteomes" id="UP001596977"/>
    </source>
</evidence>
<dbReference type="Pfam" id="PF10137">
    <property type="entry name" value="CAP12-PCTIR_TIR"/>
    <property type="match status" value="1"/>
</dbReference>
<dbReference type="EMBL" id="JBHTJG010000008">
    <property type="protein sequence ID" value="MFD0947807.1"/>
    <property type="molecule type" value="Genomic_DNA"/>
</dbReference>
<accession>A0ABW3HAI2</accession>
<organism evidence="3 4">
    <name type="scientific">Sphingomonas canadensis</name>
    <dbReference type="NCBI Taxonomy" id="1219257"/>
    <lineage>
        <taxon>Bacteria</taxon>
        <taxon>Pseudomonadati</taxon>
        <taxon>Pseudomonadota</taxon>
        <taxon>Alphaproteobacteria</taxon>
        <taxon>Sphingomonadales</taxon>
        <taxon>Sphingomonadaceae</taxon>
        <taxon>Sphingomonas</taxon>
    </lineage>
</organism>
<dbReference type="InterPro" id="IPR019302">
    <property type="entry name" value="CAP12/PCTIR_TIR_dom"/>
</dbReference>
<evidence type="ECO:0000313" key="3">
    <source>
        <dbReference type="EMBL" id="MFD0947807.1"/>
    </source>
</evidence>
<reference evidence="4" key="1">
    <citation type="journal article" date="2019" name="Int. J. Syst. Evol. Microbiol.">
        <title>The Global Catalogue of Microorganisms (GCM) 10K type strain sequencing project: providing services to taxonomists for standard genome sequencing and annotation.</title>
        <authorList>
            <consortium name="The Broad Institute Genomics Platform"/>
            <consortium name="The Broad Institute Genome Sequencing Center for Infectious Disease"/>
            <person name="Wu L."/>
            <person name="Ma J."/>
        </authorList>
    </citation>
    <scope>NUCLEOTIDE SEQUENCE [LARGE SCALE GENOMIC DNA]</scope>
    <source>
        <strain evidence="4">CCUG 62982</strain>
    </source>
</reference>
<evidence type="ECO:0000256" key="1">
    <source>
        <dbReference type="SAM" id="MobiDB-lite"/>
    </source>
</evidence>
<feature type="domain" description="CD-NTase-associated protein 12/Pycsar effector protein TIR" evidence="2">
    <location>
        <begin position="217"/>
        <end position="333"/>
    </location>
</feature>
<dbReference type="RefSeq" id="WP_264945337.1">
    <property type="nucleotide sequence ID" value="NZ_JAPDRA010000008.1"/>
</dbReference>
<dbReference type="Proteomes" id="UP001596977">
    <property type="component" value="Unassembled WGS sequence"/>
</dbReference>
<name>A0ABW3HAI2_9SPHN</name>
<proteinExistence type="predicted"/>
<protein>
    <submittedName>
        <fullName evidence="3">Nucleotide-binding protein</fullName>
    </submittedName>
</protein>
<gene>
    <name evidence="3" type="ORF">ACFQ1E_15805</name>
</gene>
<sequence>MALPIRTTLNDVDALCGYLVTKPTGATMAEAKAVLDSKVLDARKINALKFWELIDDSSGKMMVTERGRLVGRDKGARRSEALREVVAAVGPYRAVVERAVHRNELSLSALEVAAHWHQHFKGEASSNDKILNDQAVCFFQIAEGADLGKLVVGRKGQPTRFEFDGSNARALAEGAPSEIKKLVDDPDPVEEDAKSDSDSGGGAELTSHSGGAARGNRVFITHGKNRKILEQVKELVLFGKFEPIVAQERETAAKPVPDKVMDEMRSCHAAVIHVGSEGTLLDSTGKEVPQVNGNVLIEIGAAMALYGRNFILLVEEGVSLPSNLQGLYECRYSGDELNMPATMKLLKAFNEFK</sequence>